<comment type="caution">
    <text evidence="9">The sequence shown here is derived from an EMBL/GenBank/DDBJ whole genome shotgun (WGS) entry which is preliminary data.</text>
</comment>
<dbReference type="EC" id="3.5.4.2" evidence="2 6"/>
<evidence type="ECO:0000256" key="1">
    <source>
        <dbReference type="ARBA" id="ARBA00006773"/>
    </source>
</evidence>
<dbReference type="SUPFAM" id="SSF51556">
    <property type="entry name" value="Metallo-dependent hydrolases"/>
    <property type="match status" value="1"/>
</dbReference>
<dbReference type="RefSeq" id="WP_084655919.1">
    <property type="nucleotide sequence ID" value="NZ_MKIE01000016.1"/>
</dbReference>
<evidence type="ECO:0000256" key="3">
    <source>
        <dbReference type="ARBA" id="ARBA00022801"/>
    </source>
</evidence>
<evidence type="ECO:0000256" key="2">
    <source>
        <dbReference type="ARBA" id="ARBA00012782"/>
    </source>
</evidence>
<name>A0A1S1V3N1_9FIRM</name>
<comment type="cofactor">
    <cofactor evidence="6">
        <name>Mn(2+)</name>
        <dbReference type="ChEBI" id="CHEBI:29035"/>
    </cofactor>
</comment>
<keyword evidence="4 6" id="KW-0464">Manganese</keyword>
<evidence type="ECO:0000313" key="10">
    <source>
        <dbReference type="Proteomes" id="UP000180254"/>
    </source>
</evidence>
<reference evidence="9 10" key="1">
    <citation type="submission" date="2016-09" db="EMBL/GenBank/DDBJ databases">
        <title>Genome sequence of Eubacterium angustum.</title>
        <authorList>
            <person name="Poehlein A."/>
            <person name="Daniel R."/>
        </authorList>
    </citation>
    <scope>NUCLEOTIDE SEQUENCE [LARGE SCALE GENOMIC DNA]</scope>
    <source>
        <strain evidence="9 10">DSM 1989</strain>
    </source>
</reference>
<comment type="similarity">
    <text evidence="1 6">Belongs to the metallo-dependent hydrolases superfamily. Adenine deaminase family.</text>
</comment>
<evidence type="ECO:0000256" key="5">
    <source>
        <dbReference type="ARBA" id="ARBA00047720"/>
    </source>
</evidence>
<sequence length="571" mass="62321">MGNKKRLIDIAAGRERADRVLKNCKVISVFTNEIIEGDIAIADGVIAGVGSYEGAEEVDLNGKYVSPSFVDGHVHIESSMVSPYQFSKQIVPRGTTAIVADPHEIANVAGLAGIEYILDATEDIPLDAYVMLPSCVPSTEHETSGAVLKAEDLNKLIAHPRVLGLGELMDFVGVVNGNQDIVDKISIAEGKIIDGHGPLIKDRELNAYVAAGAKTEHECSTLEEMKDRLRRGMYIQIREGTAARNLVELVKGLDKDNLRRCIFCTDDKHPEDLIHTGHIDNNVRLAIENGLDPIDAIKMASLNPSECYGLIGRGAIAPGYKADLIVFSDLKDIRVEKVYKDGVLSAEDGKLLGEYEEHLDERTLSKVIIEDYTEDMVDLKLRTGDVNVIKLIDHSLVTSLAERKVDVKDGSFVYNKEEDISKLVLVERHTGKSTTFVALLEGYGIENGAIGTTIAHDSHNIIVAGDNDRDIVNCINHIKLMGGGIAISSGGEIEDCLELKIGGLMSTEDIETVNDKLTAMMKIARGHKVNEGVDPFMTLSFLALPVIPDVKITDKGLFDVVEFKFIDINRV</sequence>
<dbReference type="InterPro" id="IPR032466">
    <property type="entry name" value="Metal_Hydrolase"/>
</dbReference>
<keyword evidence="10" id="KW-1185">Reference proteome</keyword>
<dbReference type="Pfam" id="PF01979">
    <property type="entry name" value="Amidohydro_1"/>
    <property type="match status" value="1"/>
</dbReference>
<dbReference type="InterPro" id="IPR006679">
    <property type="entry name" value="Adenine_deam"/>
</dbReference>
<dbReference type="PANTHER" id="PTHR11113:SF2">
    <property type="entry name" value="ADENINE DEAMINASE"/>
    <property type="match status" value="1"/>
</dbReference>
<dbReference type="Gene3D" id="3.20.20.140">
    <property type="entry name" value="Metal-dependent hydrolases"/>
    <property type="match status" value="1"/>
</dbReference>
<evidence type="ECO:0000259" key="8">
    <source>
        <dbReference type="Pfam" id="PF13382"/>
    </source>
</evidence>
<dbReference type="InterPro" id="IPR011059">
    <property type="entry name" value="Metal-dep_hydrolase_composite"/>
</dbReference>
<evidence type="ECO:0000256" key="4">
    <source>
        <dbReference type="ARBA" id="ARBA00023211"/>
    </source>
</evidence>
<dbReference type="SUPFAM" id="SSF51338">
    <property type="entry name" value="Composite domain of metallo-dependent hydrolases"/>
    <property type="match status" value="1"/>
</dbReference>
<evidence type="ECO:0000256" key="6">
    <source>
        <dbReference type="HAMAP-Rule" id="MF_01518"/>
    </source>
</evidence>
<dbReference type="OrthoDB" id="9807210at2"/>
<dbReference type="GO" id="GO:0000034">
    <property type="term" value="F:adenine deaminase activity"/>
    <property type="evidence" value="ECO:0007669"/>
    <property type="project" value="UniProtKB-UniRule"/>
</dbReference>
<dbReference type="Gene3D" id="2.30.40.10">
    <property type="entry name" value="Urease, subunit C, domain 1"/>
    <property type="match status" value="1"/>
</dbReference>
<dbReference type="HAMAP" id="MF_01518">
    <property type="entry name" value="Adenine_deamin"/>
    <property type="match status" value="1"/>
</dbReference>
<dbReference type="NCBIfam" id="TIGR01178">
    <property type="entry name" value="ade"/>
    <property type="match status" value="1"/>
</dbReference>
<evidence type="ECO:0000313" key="9">
    <source>
        <dbReference type="EMBL" id="OHW61321.1"/>
    </source>
</evidence>
<organism evidence="9 10">
    <name type="scientific">Andreesenia angusta</name>
    <dbReference type="NCBI Taxonomy" id="39480"/>
    <lineage>
        <taxon>Bacteria</taxon>
        <taxon>Bacillati</taxon>
        <taxon>Bacillota</taxon>
        <taxon>Tissierellia</taxon>
        <taxon>Tissierellales</taxon>
        <taxon>Gottschalkiaceae</taxon>
        <taxon>Andreesenia</taxon>
    </lineage>
</organism>
<dbReference type="EMBL" id="MKIE01000016">
    <property type="protein sequence ID" value="OHW61321.1"/>
    <property type="molecule type" value="Genomic_DNA"/>
</dbReference>
<dbReference type="AlphaFoldDB" id="A0A1S1V3N1"/>
<gene>
    <name evidence="9" type="primary">adeC_2</name>
    <name evidence="6" type="synonym">ade</name>
    <name evidence="9" type="ORF">EUAN_23120</name>
</gene>
<dbReference type="InterPro" id="IPR026912">
    <property type="entry name" value="Adenine_deam_C"/>
</dbReference>
<feature type="domain" description="Adenine deaminase C-terminal" evidence="8">
    <location>
        <begin position="396"/>
        <end position="564"/>
    </location>
</feature>
<dbReference type="STRING" id="39480.EUAN_23120"/>
<dbReference type="PANTHER" id="PTHR11113">
    <property type="entry name" value="N-ACETYLGLUCOSAMINE-6-PHOSPHATE DEACETYLASE"/>
    <property type="match status" value="1"/>
</dbReference>
<dbReference type="InterPro" id="IPR006680">
    <property type="entry name" value="Amidohydro-rel"/>
</dbReference>
<proteinExistence type="inferred from homology"/>
<dbReference type="CDD" id="cd01295">
    <property type="entry name" value="AdeC"/>
    <property type="match status" value="1"/>
</dbReference>
<comment type="catalytic activity">
    <reaction evidence="5 6">
        <text>adenine + H2O + H(+) = hypoxanthine + NH4(+)</text>
        <dbReference type="Rhea" id="RHEA:23688"/>
        <dbReference type="ChEBI" id="CHEBI:15377"/>
        <dbReference type="ChEBI" id="CHEBI:15378"/>
        <dbReference type="ChEBI" id="CHEBI:16708"/>
        <dbReference type="ChEBI" id="CHEBI:17368"/>
        <dbReference type="ChEBI" id="CHEBI:28938"/>
        <dbReference type="EC" id="3.5.4.2"/>
    </reaction>
</comment>
<dbReference type="Pfam" id="PF13382">
    <property type="entry name" value="Adenine_deam_C"/>
    <property type="match status" value="1"/>
</dbReference>
<feature type="domain" description="Amidohydrolase-related" evidence="7">
    <location>
        <begin position="64"/>
        <end position="343"/>
    </location>
</feature>
<dbReference type="Proteomes" id="UP000180254">
    <property type="component" value="Unassembled WGS sequence"/>
</dbReference>
<keyword evidence="3 6" id="KW-0378">Hydrolase</keyword>
<protein>
    <recommendedName>
        <fullName evidence="2 6">Adenine deaminase</fullName>
        <shortName evidence="6">Adenase</shortName>
        <shortName evidence="6">Adenine aminase</shortName>
        <ecNumber evidence="2 6">3.5.4.2</ecNumber>
    </recommendedName>
</protein>
<accession>A0A1S1V3N1</accession>
<dbReference type="GO" id="GO:0006146">
    <property type="term" value="P:adenine catabolic process"/>
    <property type="evidence" value="ECO:0007669"/>
    <property type="project" value="InterPro"/>
</dbReference>
<evidence type="ECO:0000259" key="7">
    <source>
        <dbReference type="Pfam" id="PF01979"/>
    </source>
</evidence>